<feature type="binding site" evidence="8">
    <location>
        <position position="98"/>
    </location>
    <ligand>
        <name>Mg(2+)</name>
        <dbReference type="ChEBI" id="CHEBI:18420"/>
    </ligand>
</feature>
<evidence type="ECO:0000256" key="8">
    <source>
        <dbReference type="HAMAP-Rule" id="MF_00265"/>
    </source>
</evidence>
<keyword evidence="6 8" id="KW-0460">Magnesium</keyword>
<dbReference type="CDD" id="cd09871">
    <property type="entry name" value="PIN_MtVapC28-VapC30-like"/>
    <property type="match status" value="1"/>
</dbReference>
<evidence type="ECO:0000256" key="3">
    <source>
        <dbReference type="ARBA" id="ARBA00022722"/>
    </source>
</evidence>
<dbReference type="InterPro" id="IPR002716">
    <property type="entry name" value="PIN_dom"/>
</dbReference>
<evidence type="ECO:0000256" key="7">
    <source>
        <dbReference type="ARBA" id="ARBA00038093"/>
    </source>
</evidence>
<dbReference type="SUPFAM" id="SSF88723">
    <property type="entry name" value="PIN domain-like"/>
    <property type="match status" value="1"/>
</dbReference>
<evidence type="ECO:0000256" key="5">
    <source>
        <dbReference type="ARBA" id="ARBA00022801"/>
    </source>
</evidence>
<evidence type="ECO:0000256" key="6">
    <source>
        <dbReference type="ARBA" id="ARBA00022842"/>
    </source>
</evidence>
<dbReference type="KEGG" id="ido:I598_2751"/>
<dbReference type="HAMAP" id="MF_00265">
    <property type="entry name" value="VapC_Nob1"/>
    <property type="match status" value="1"/>
</dbReference>
<keyword evidence="4 8" id="KW-0479">Metal-binding</keyword>
<evidence type="ECO:0000256" key="2">
    <source>
        <dbReference type="ARBA" id="ARBA00022649"/>
    </source>
</evidence>
<gene>
    <name evidence="8" type="primary">vapC</name>
    <name evidence="10" type="ORF">I598_2751</name>
</gene>
<feature type="binding site" evidence="8">
    <location>
        <position position="4"/>
    </location>
    <ligand>
        <name>Mg(2+)</name>
        <dbReference type="ChEBI" id="CHEBI:18420"/>
    </ligand>
</feature>
<dbReference type="Pfam" id="PF01850">
    <property type="entry name" value="PIN"/>
    <property type="match status" value="1"/>
</dbReference>
<dbReference type="GO" id="GO:0004540">
    <property type="term" value="F:RNA nuclease activity"/>
    <property type="evidence" value="ECO:0007669"/>
    <property type="project" value="InterPro"/>
</dbReference>
<keyword evidence="8" id="KW-0800">Toxin</keyword>
<keyword evidence="11" id="KW-1185">Reference proteome</keyword>
<keyword evidence="3 8" id="KW-0540">Nuclease</keyword>
<dbReference type="EMBL" id="CP014209">
    <property type="protein sequence ID" value="ANC32278.1"/>
    <property type="molecule type" value="Genomic_DNA"/>
</dbReference>
<dbReference type="InterPro" id="IPR022907">
    <property type="entry name" value="VapC_family"/>
</dbReference>
<dbReference type="PANTHER" id="PTHR33653">
    <property type="entry name" value="RIBONUCLEASE VAPC2"/>
    <property type="match status" value="1"/>
</dbReference>
<dbReference type="PATRIC" id="fig|1300344.3.peg.2769"/>
<name>A0A161I8Y6_9MICO</name>
<dbReference type="Gene3D" id="3.40.50.1010">
    <property type="entry name" value="5'-nuclease"/>
    <property type="match status" value="1"/>
</dbReference>
<reference evidence="10 11" key="1">
    <citation type="submission" date="2016-01" db="EMBL/GenBank/DDBJ databases">
        <title>Complete genome sequence of a soil Actinobacterium, Isoptericola dokdonensis DS-3.</title>
        <authorList>
            <person name="Kwon S.-K."/>
            <person name="Kim J.F."/>
        </authorList>
    </citation>
    <scope>NUCLEOTIDE SEQUENCE [LARGE SCALE GENOMIC DNA]</scope>
    <source>
        <strain evidence="10 11">DS-3</strain>
    </source>
</reference>
<evidence type="ECO:0000259" key="9">
    <source>
        <dbReference type="Pfam" id="PF01850"/>
    </source>
</evidence>
<organism evidence="10 11">
    <name type="scientific">Isoptericola dokdonensis DS-3</name>
    <dbReference type="NCBI Taxonomy" id="1300344"/>
    <lineage>
        <taxon>Bacteria</taxon>
        <taxon>Bacillati</taxon>
        <taxon>Actinomycetota</taxon>
        <taxon>Actinomycetes</taxon>
        <taxon>Micrococcales</taxon>
        <taxon>Promicromonosporaceae</taxon>
        <taxon>Isoptericola</taxon>
    </lineage>
</organism>
<dbReference type="GO" id="GO:0016787">
    <property type="term" value="F:hydrolase activity"/>
    <property type="evidence" value="ECO:0007669"/>
    <property type="project" value="UniProtKB-KW"/>
</dbReference>
<proteinExistence type="inferred from homology"/>
<keyword evidence="2 8" id="KW-1277">Toxin-antitoxin system</keyword>
<evidence type="ECO:0000256" key="1">
    <source>
        <dbReference type="ARBA" id="ARBA00001946"/>
    </source>
</evidence>
<evidence type="ECO:0000313" key="11">
    <source>
        <dbReference type="Proteomes" id="UP000076794"/>
    </source>
</evidence>
<dbReference type="InterPro" id="IPR029060">
    <property type="entry name" value="PIN-like_dom_sf"/>
</dbReference>
<dbReference type="GO" id="GO:0090729">
    <property type="term" value="F:toxin activity"/>
    <property type="evidence" value="ECO:0007669"/>
    <property type="project" value="UniProtKB-KW"/>
</dbReference>
<dbReference type="Proteomes" id="UP000076794">
    <property type="component" value="Chromosome"/>
</dbReference>
<comment type="function">
    <text evidence="8">Toxic component of a toxin-antitoxin (TA) system. An RNase.</text>
</comment>
<dbReference type="EC" id="3.1.-.-" evidence="8"/>
<feature type="domain" description="PIN" evidence="9">
    <location>
        <begin position="1"/>
        <end position="123"/>
    </location>
</feature>
<dbReference type="RefSeq" id="WP_068203422.1">
    <property type="nucleotide sequence ID" value="NZ_CP014209.1"/>
</dbReference>
<sequence length="129" mass="14046">MIVDTSAVVAVLLGEPPADRIVDLLIGREAAMSAATLTELGIVVGRLAPQQARRLDALLTEWQVEVVPFTAEHARIARDAYRDYGRGSGHPARLNLGDCFAYALATERRDELLFVGDDFVRTDLRAALA</sequence>
<keyword evidence="5 8" id="KW-0378">Hydrolase</keyword>
<evidence type="ECO:0000256" key="4">
    <source>
        <dbReference type="ARBA" id="ARBA00022723"/>
    </source>
</evidence>
<protein>
    <recommendedName>
        <fullName evidence="8">Ribonuclease VapC</fullName>
        <shortName evidence="8">RNase VapC</shortName>
        <ecNumber evidence="8">3.1.-.-</ecNumber>
    </recommendedName>
    <alternativeName>
        <fullName evidence="8">Toxin VapC</fullName>
    </alternativeName>
</protein>
<dbReference type="STRING" id="1300344.I598_2751"/>
<comment type="similarity">
    <text evidence="7 8">Belongs to the PINc/VapC protein family.</text>
</comment>
<dbReference type="AlphaFoldDB" id="A0A161I8Y6"/>
<evidence type="ECO:0000313" key="10">
    <source>
        <dbReference type="EMBL" id="ANC32278.1"/>
    </source>
</evidence>
<dbReference type="InterPro" id="IPR050556">
    <property type="entry name" value="Type_II_TA_system_RNase"/>
</dbReference>
<dbReference type="GO" id="GO:0000287">
    <property type="term" value="F:magnesium ion binding"/>
    <property type="evidence" value="ECO:0007669"/>
    <property type="project" value="UniProtKB-UniRule"/>
</dbReference>
<dbReference type="OrthoDB" id="32625at2"/>
<dbReference type="PANTHER" id="PTHR33653:SF1">
    <property type="entry name" value="RIBONUCLEASE VAPC2"/>
    <property type="match status" value="1"/>
</dbReference>
<accession>A0A161I8Y6</accession>
<comment type="cofactor">
    <cofactor evidence="1 8">
        <name>Mg(2+)</name>
        <dbReference type="ChEBI" id="CHEBI:18420"/>
    </cofactor>
</comment>